<comment type="similarity">
    <text evidence="1">Belongs to the aldose epimerase family.</text>
</comment>
<dbReference type="InterPro" id="IPR008183">
    <property type="entry name" value="Aldose_1/G6P_1-epimerase"/>
</dbReference>
<gene>
    <name evidence="5" type="ORF">K490DRAFT_70592</name>
</gene>
<dbReference type="EMBL" id="ML978711">
    <property type="protein sequence ID" value="KAF2091853.1"/>
    <property type="molecule type" value="Genomic_DNA"/>
</dbReference>
<keyword evidence="4" id="KW-0732">Signal</keyword>
<dbReference type="Pfam" id="PF01263">
    <property type="entry name" value="Aldose_epim"/>
    <property type="match status" value="1"/>
</dbReference>
<dbReference type="GO" id="GO:0030246">
    <property type="term" value="F:carbohydrate binding"/>
    <property type="evidence" value="ECO:0007669"/>
    <property type="project" value="InterPro"/>
</dbReference>
<evidence type="ECO:0000256" key="1">
    <source>
        <dbReference type="ARBA" id="ARBA00006206"/>
    </source>
</evidence>
<protein>
    <submittedName>
        <fullName evidence="5">Aldose 1-epimerase</fullName>
    </submittedName>
</protein>
<evidence type="ECO:0000256" key="3">
    <source>
        <dbReference type="ARBA" id="ARBA00023277"/>
    </source>
</evidence>
<keyword evidence="2" id="KW-0413">Isomerase</keyword>
<dbReference type="InterPro" id="IPR047215">
    <property type="entry name" value="Galactose_mutarotase-like"/>
</dbReference>
<dbReference type="FunFam" id="2.70.98.10:FF:000014">
    <property type="entry name" value="Aldose 1-epimerase, putative"/>
    <property type="match status" value="1"/>
</dbReference>
<accession>A0A9P4I2K1</accession>
<dbReference type="PANTHER" id="PTHR10091">
    <property type="entry name" value="ALDOSE-1-EPIMERASE"/>
    <property type="match status" value="1"/>
</dbReference>
<evidence type="ECO:0000313" key="5">
    <source>
        <dbReference type="EMBL" id="KAF2091853.1"/>
    </source>
</evidence>
<dbReference type="PANTHER" id="PTHR10091:SF6">
    <property type="entry name" value="1-EPIMERASE, PUTATIVE (AFU_ORTHOLOGUE AFUA_3G13240)-RELATED"/>
    <property type="match status" value="1"/>
</dbReference>
<dbReference type="CDD" id="cd09019">
    <property type="entry name" value="galactose_mutarotase_like"/>
    <property type="match status" value="1"/>
</dbReference>
<dbReference type="InterPro" id="IPR014718">
    <property type="entry name" value="GH-type_carb-bd"/>
</dbReference>
<organism evidence="5 6">
    <name type="scientific">Saccharata proteae CBS 121410</name>
    <dbReference type="NCBI Taxonomy" id="1314787"/>
    <lineage>
        <taxon>Eukaryota</taxon>
        <taxon>Fungi</taxon>
        <taxon>Dikarya</taxon>
        <taxon>Ascomycota</taxon>
        <taxon>Pezizomycotina</taxon>
        <taxon>Dothideomycetes</taxon>
        <taxon>Dothideomycetes incertae sedis</taxon>
        <taxon>Botryosphaeriales</taxon>
        <taxon>Saccharataceae</taxon>
        <taxon>Saccharata</taxon>
    </lineage>
</organism>
<evidence type="ECO:0000313" key="6">
    <source>
        <dbReference type="Proteomes" id="UP000799776"/>
    </source>
</evidence>
<keyword evidence="6" id="KW-1185">Reference proteome</keyword>
<dbReference type="Proteomes" id="UP000799776">
    <property type="component" value="Unassembled WGS sequence"/>
</dbReference>
<feature type="chain" id="PRO_5040426129" evidence="4">
    <location>
        <begin position="20"/>
        <end position="402"/>
    </location>
</feature>
<keyword evidence="3" id="KW-0119">Carbohydrate metabolism</keyword>
<dbReference type="GO" id="GO:0006006">
    <property type="term" value="P:glucose metabolic process"/>
    <property type="evidence" value="ECO:0007669"/>
    <property type="project" value="TreeGrafter"/>
</dbReference>
<name>A0A9P4I2K1_9PEZI</name>
<feature type="signal peptide" evidence="4">
    <location>
        <begin position="1"/>
        <end position="19"/>
    </location>
</feature>
<dbReference type="GO" id="GO:0004034">
    <property type="term" value="F:aldose 1-epimerase activity"/>
    <property type="evidence" value="ECO:0007669"/>
    <property type="project" value="TreeGrafter"/>
</dbReference>
<proteinExistence type="inferred from homology"/>
<comment type="caution">
    <text evidence="5">The sequence shown here is derived from an EMBL/GenBank/DDBJ whole genome shotgun (WGS) entry which is preliminary data.</text>
</comment>
<evidence type="ECO:0000256" key="4">
    <source>
        <dbReference type="SAM" id="SignalP"/>
    </source>
</evidence>
<dbReference type="GO" id="GO:0033499">
    <property type="term" value="P:galactose catabolic process via UDP-galactose, Leloir pathway"/>
    <property type="evidence" value="ECO:0007669"/>
    <property type="project" value="TreeGrafter"/>
</dbReference>
<reference evidence="5" key="1">
    <citation type="journal article" date="2020" name="Stud. Mycol.">
        <title>101 Dothideomycetes genomes: a test case for predicting lifestyles and emergence of pathogens.</title>
        <authorList>
            <person name="Haridas S."/>
            <person name="Albert R."/>
            <person name="Binder M."/>
            <person name="Bloem J."/>
            <person name="Labutti K."/>
            <person name="Salamov A."/>
            <person name="Andreopoulos B."/>
            <person name="Baker S."/>
            <person name="Barry K."/>
            <person name="Bills G."/>
            <person name="Bluhm B."/>
            <person name="Cannon C."/>
            <person name="Castanera R."/>
            <person name="Culley D."/>
            <person name="Daum C."/>
            <person name="Ezra D."/>
            <person name="Gonzalez J."/>
            <person name="Henrissat B."/>
            <person name="Kuo A."/>
            <person name="Liang C."/>
            <person name="Lipzen A."/>
            <person name="Lutzoni F."/>
            <person name="Magnuson J."/>
            <person name="Mondo S."/>
            <person name="Nolan M."/>
            <person name="Ohm R."/>
            <person name="Pangilinan J."/>
            <person name="Park H.-J."/>
            <person name="Ramirez L."/>
            <person name="Alfaro M."/>
            <person name="Sun H."/>
            <person name="Tritt A."/>
            <person name="Yoshinaga Y."/>
            <person name="Zwiers L.-H."/>
            <person name="Turgeon B."/>
            <person name="Goodwin S."/>
            <person name="Spatafora J."/>
            <person name="Crous P."/>
            <person name="Grigoriev I."/>
        </authorList>
    </citation>
    <scope>NUCLEOTIDE SEQUENCE</scope>
    <source>
        <strain evidence="5">CBS 121410</strain>
    </source>
</reference>
<dbReference type="SUPFAM" id="SSF74650">
    <property type="entry name" value="Galactose mutarotase-like"/>
    <property type="match status" value="1"/>
</dbReference>
<evidence type="ECO:0000256" key="2">
    <source>
        <dbReference type="ARBA" id="ARBA00023235"/>
    </source>
</evidence>
<dbReference type="OrthoDB" id="274691at2759"/>
<dbReference type="Gene3D" id="2.70.98.10">
    <property type="match status" value="1"/>
</dbReference>
<dbReference type="InterPro" id="IPR011013">
    <property type="entry name" value="Gal_mutarotase_sf_dom"/>
</dbReference>
<sequence>MAGFKFLAAATLLFGTAFAQTSDTVNADGKYTIQAEGIRANFIPYGASISNLFINDTNGIERDIVLGFDNASYYSVDKLHPHLGGVPGRYANRIKNSSFTIDGTTYNVTSNENLATAPDTLHGGPDGWDWRNWTVVAHTTDSITFSLFDPDGKEGFPGDVVSYVTYTLTPNAWHLKMYATPLTKTTPIMLSSHTYWNLDGFQNNNTATALNFTLHLPYSGQRIGCDGNLIPTGEILPNQAGSVNDFWTAPKQIGADFPEALGNCGTGCRGYDTCFLINRAQEGPYDWRAKGPVATLGSDFSGIQIDIFTDQEAFQVYSCGGMNGTMALKNTQGFFDDPSRPRVVEQYGCVVMEVEDWIDAINQPEWGRSKRNIFGPKDDPYTLEAVYKFSVKTPSTPSYKEL</sequence>
<dbReference type="AlphaFoldDB" id="A0A9P4I2K1"/>